<evidence type="ECO:0000313" key="3">
    <source>
        <dbReference type="Proteomes" id="UP001316189"/>
    </source>
</evidence>
<organism evidence="2 3">
    <name type="scientific">Cellulomonas chengniuliangii</name>
    <dbReference type="NCBI Taxonomy" id="2968084"/>
    <lineage>
        <taxon>Bacteria</taxon>
        <taxon>Bacillati</taxon>
        <taxon>Actinomycetota</taxon>
        <taxon>Actinomycetes</taxon>
        <taxon>Micrococcales</taxon>
        <taxon>Cellulomonadaceae</taxon>
        <taxon>Cellulomonas</taxon>
    </lineage>
</organism>
<protein>
    <submittedName>
        <fullName evidence="2">Uncharacterized protein</fullName>
    </submittedName>
</protein>
<dbReference type="Proteomes" id="UP001316189">
    <property type="component" value="Chromosome"/>
</dbReference>
<feature type="region of interest" description="Disordered" evidence="1">
    <location>
        <begin position="1"/>
        <end position="27"/>
    </location>
</feature>
<dbReference type="EMBL" id="CP101988">
    <property type="protein sequence ID" value="UUI76087.1"/>
    <property type="molecule type" value="Genomic_DNA"/>
</dbReference>
<accession>A0ABY5L3F4</accession>
<evidence type="ECO:0000313" key="2">
    <source>
        <dbReference type="EMBL" id="UUI76087.1"/>
    </source>
</evidence>
<keyword evidence="3" id="KW-1185">Reference proteome</keyword>
<proteinExistence type="predicted"/>
<reference evidence="2 3" key="1">
    <citation type="submission" date="2022-07" db="EMBL/GenBank/DDBJ databases">
        <title>Novel species in genus cellulomonas.</title>
        <authorList>
            <person name="Ye L."/>
        </authorList>
    </citation>
    <scope>NUCLEOTIDE SEQUENCE [LARGE SCALE GENOMIC DNA]</scope>
    <source>
        <strain evidence="3">zg-Y338</strain>
    </source>
</reference>
<sequence length="41" mass="4166">MTTTSEHAAGGPARAPHDTPEGVTSAIGRHSALVEARTARP</sequence>
<name>A0ABY5L3F4_9CELL</name>
<dbReference type="RefSeq" id="WP_255623473.1">
    <property type="nucleotide sequence ID" value="NZ_CP101988.1"/>
</dbReference>
<gene>
    <name evidence="2" type="ORF">NP064_04045</name>
</gene>
<evidence type="ECO:0000256" key="1">
    <source>
        <dbReference type="SAM" id="MobiDB-lite"/>
    </source>
</evidence>